<proteinExistence type="predicted"/>
<evidence type="ECO:0000313" key="1">
    <source>
        <dbReference type="EMBL" id="CAB4639659.1"/>
    </source>
</evidence>
<accession>A0A6J6JVE6</accession>
<gene>
    <name evidence="1" type="ORF">UFOPK2131_00837</name>
</gene>
<protein>
    <submittedName>
        <fullName evidence="1">Unannotated protein</fullName>
    </submittedName>
</protein>
<name>A0A6J6JVE6_9ZZZZ</name>
<dbReference type="AlphaFoldDB" id="A0A6J6JVE6"/>
<sequence length="68" mass="7495">MRIGLLLVMSPERKKKPVKAIAVERNSMRESARLGAKNSGALKIARTQLNGSAAPTKPRPRLWFVEPA</sequence>
<reference evidence="1" key="1">
    <citation type="submission" date="2020-05" db="EMBL/GenBank/DDBJ databases">
        <authorList>
            <person name="Chiriac C."/>
            <person name="Salcher M."/>
            <person name="Ghai R."/>
            <person name="Kavagutti S V."/>
        </authorList>
    </citation>
    <scope>NUCLEOTIDE SEQUENCE</scope>
</reference>
<organism evidence="1">
    <name type="scientific">freshwater metagenome</name>
    <dbReference type="NCBI Taxonomy" id="449393"/>
    <lineage>
        <taxon>unclassified sequences</taxon>
        <taxon>metagenomes</taxon>
        <taxon>ecological metagenomes</taxon>
    </lineage>
</organism>
<dbReference type="EMBL" id="CAEZVT010000121">
    <property type="protein sequence ID" value="CAB4639659.1"/>
    <property type="molecule type" value="Genomic_DNA"/>
</dbReference>